<dbReference type="InterPro" id="IPR011009">
    <property type="entry name" value="Kinase-like_dom_sf"/>
</dbReference>
<accession>A0A8H3C098</accession>
<organism evidence="2 3">
    <name type="scientific">Rhizoctonia solani</name>
    <dbReference type="NCBI Taxonomy" id="456999"/>
    <lineage>
        <taxon>Eukaryota</taxon>
        <taxon>Fungi</taxon>
        <taxon>Dikarya</taxon>
        <taxon>Basidiomycota</taxon>
        <taxon>Agaricomycotina</taxon>
        <taxon>Agaricomycetes</taxon>
        <taxon>Cantharellales</taxon>
        <taxon>Ceratobasidiaceae</taxon>
        <taxon>Rhizoctonia</taxon>
    </lineage>
</organism>
<evidence type="ECO:0000313" key="3">
    <source>
        <dbReference type="Proteomes" id="UP000663853"/>
    </source>
</evidence>
<dbReference type="Proteomes" id="UP000663853">
    <property type="component" value="Unassembled WGS sequence"/>
</dbReference>
<name>A0A8H3C098_9AGAM</name>
<feature type="domain" description="Aminoglycoside phosphotransferase" evidence="1">
    <location>
        <begin position="33"/>
        <end position="268"/>
    </location>
</feature>
<dbReference type="Gene3D" id="3.30.200.20">
    <property type="entry name" value="Phosphorylase Kinase, domain 1"/>
    <property type="match status" value="1"/>
</dbReference>
<dbReference type="SUPFAM" id="SSF56112">
    <property type="entry name" value="Protein kinase-like (PK-like)"/>
    <property type="match status" value="1"/>
</dbReference>
<gene>
    <name evidence="2" type="ORF">RDB_LOCUS74589</name>
</gene>
<dbReference type="Gene3D" id="3.90.1200.10">
    <property type="match status" value="1"/>
</dbReference>
<dbReference type="InterPro" id="IPR002575">
    <property type="entry name" value="Aminoglycoside_PTrfase"/>
</dbReference>
<dbReference type="Pfam" id="PF01636">
    <property type="entry name" value="APH"/>
    <property type="match status" value="1"/>
</dbReference>
<sequence length="338" mass="38375">MLKKPLECGRKTIVIKHFEGFPARMKEVKAITERANFEYEALSAIAASGLFDSDSTVQLPRPIDYDRETHTIFMHDLGSPIPLAQVLEKGFPNEEASKSSSITPSNSEEICKLTSKIGRALGDFMGRFHNWSASPEHVALRAYFPQRPKINRMIMSAHHYFITRSADRFKLRENWMDELIAKDQQEDLMDGNVPVMGDCSLQNVLVSPPSEGRDMRIYLLDLEGARMSCPEVDIGRLTASAISFELLYYPSSDRPFIPALHQAYRLHRTLDARRLGILTGMDLIGFGPVLPWAKGQDEEKLKRVVMKGLELLKSSIKEDEELIITNPVMRHLFSPRSR</sequence>
<reference evidence="2" key="1">
    <citation type="submission" date="2021-01" db="EMBL/GenBank/DDBJ databases">
        <authorList>
            <person name="Kaushik A."/>
        </authorList>
    </citation>
    <scope>NUCLEOTIDE SEQUENCE</scope>
    <source>
        <strain evidence="2">AG6-10EEA</strain>
    </source>
</reference>
<dbReference type="EMBL" id="CAJMXA010001822">
    <property type="protein sequence ID" value="CAE6470867.1"/>
    <property type="molecule type" value="Genomic_DNA"/>
</dbReference>
<evidence type="ECO:0000259" key="1">
    <source>
        <dbReference type="Pfam" id="PF01636"/>
    </source>
</evidence>
<protein>
    <recommendedName>
        <fullName evidence="1">Aminoglycoside phosphotransferase domain-containing protein</fullName>
    </recommendedName>
</protein>
<evidence type="ECO:0000313" key="2">
    <source>
        <dbReference type="EMBL" id="CAE6470867.1"/>
    </source>
</evidence>
<dbReference type="AlphaFoldDB" id="A0A8H3C098"/>
<proteinExistence type="predicted"/>
<comment type="caution">
    <text evidence="2">The sequence shown here is derived from an EMBL/GenBank/DDBJ whole genome shotgun (WGS) entry which is preliminary data.</text>
</comment>